<dbReference type="PANTHER" id="PTHR45772">
    <property type="entry name" value="CONSERVED COMPONENT OF ABC TRANSPORTER FOR NATURAL AMINO ACIDS-RELATED"/>
    <property type="match status" value="1"/>
</dbReference>
<evidence type="ECO:0000256" key="9">
    <source>
        <dbReference type="ARBA" id="ARBA00022741"/>
    </source>
</evidence>
<keyword evidence="6" id="KW-1003">Cell membrane</keyword>
<keyword evidence="10 16" id="KW-0067">ATP-binding</keyword>
<dbReference type="Pfam" id="PF00005">
    <property type="entry name" value="ABC_tran"/>
    <property type="match status" value="1"/>
</dbReference>
<keyword evidence="17" id="KW-1185">Reference proteome</keyword>
<evidence type="ECO:0000256" key="5">
    <source>
        <dbReference type="ARBA" id="ARBA00022448"/>
    </source>
</evidence>
<dbReference type="InterPro" id="IPR051120">
    <property type="entry name" value="ABC_AA/LPS_Transport"/>
</dbReference>
<keyword evidence="11" id="KW-1278">Translocase</keyword>
<comment type="subunit">
    <text evidence="14">Component of the lipopolysaccharide transport and assembly complex. The LptBFG transporter is composed of two ATP-binding proteins (LptB) and two transmembrane proteins (LptF and LptG).</text>
</comment>
<evidence type="ECO:0000256" key="4">
    <source>
        <dbReference type="ARBA" id="ARBA00017803"/>
    </source>
</evidence>
<keyword evidence="8" id="KW-0997">Cell inner membrane</keyword>
<reference evidence="16 17" key="1">
    <citation type="submission" date="2020-08" db="EMBL/GenBank/DDBJ databases">
        <title>Genomic Encyclopedia of Type Strains, Phase IV (KMG-IV): sequencing the most valuable type-strain genomes for metagenomic binning, comparative biology and taxonomic classification.</title>
        <authorList>
            <person name="Goeker M."/>
        </authorList>
    </citation>
    <scope>NUCLEOTIDE SEQUENCE [LARGE SCALE GENOMIC DNA]</scope>
    <source>
        <strain evidence="16 17">DSM 22071</strain>
    </source>
</reference>
<evidence type="ECO:0000256" key="14">
    <source>
        <dbReference type="ARBA" id="ARBA00026081"/>
    </source>
</evidence>
<sequence length="249" mass="27742">MKTDQDTEQPILQAKGLVKRYGKRTVVDSVDYHVNKAEVVALLGPNGAGKTTTFYMTVGLVPADEGSIFLHGQDISRLPVYQRGRLGLAYLPQEPSVFRKLSVEDNIWALLELRKDINTSQKKDELEGLLQEFRITHIRKSKGYVLSGGERRRAEIARALAQNPRMILLDEPFAGIDPIAVEEIRSIIRQLQQRGIGTLITDHNVRETLGTCDRAYILSDGTILAEGDPATITNSPAVRQAYLGENYRG</sequence>
<dbReference type="EMBL" id="JACHID010000001">
    <property type="protein sequence ID" value="MBB5021000.1"/>
    <property type="molecule type" value="Genomic_DNA"/>
</dbReference>
<protein>
    <recommendedName>
        <fullName evidence="4">Lipopolysaccharide export system ATP-binding protein LptB</fullName>
    </recommendedName>
</protein>
<evidence type="ECO:0000256" key="11">
    <source>
        <dbReference type="ARBA" id="ARBA00022967"/>
    </source>
</evidence>
<dbReference type="Proteomes" id="UP000528322">
    <property type="component" value="Unassembled WGS sequence"/>
</dbReference>
<dbReference type="InterPro" id="IPR032823">
    <property type="entry name" value="BCA_ABC_TP_C"/>
</dbReference>
<organism evidence="16 17">
    <name type="scientific">Desulfurispira natronophila</name>
    <dbReference type="NCBI Taxonomy" id="682562"/>
    <lineage>
        <taxon>Bacteria</taxon>
        <taxon>Pseudomonadati</taxon>
        <taxon>Chrysiogenota</taxon>
        <taxon>Chrysiogenia</taxon>
        <taxon>Chrysiogenales</taxon>
        <taxon>Chrysiogenaceae</taxon>
        <taxon>Desulfurispira</taxon>
    </lineage>
</organism>
<dbReference type="Gene3D" id="3.40.50.300">
    <property type="entry name" value="P-loop containing nucleotide triphosphate hydrolases"/>
    <property type="match status" value="1"/>
</dbReference>
<comment type="subcellular location">
    <subcellularLocation>
        <location evidence="2">Cell inner membrane</location>
        <topology evidence="2">Peripheral membrane protein</topology>
        <orientation evidence="2">Cytoplasmic side</orientation>
    </subcellularLocation>
    <subcellularLocation>
        <location evidence="1">Cytoplasm</location>
    </subcellularLocation>
</comment>
<dbReference type="InterPro" id="IPR003593">
    <property type="entry name" value="AAA+_ATPase"/>
</dbReference>
<dbReference type="Pfam" id="PF12399">
    <property type="entry name" value="BCA_ABC_TP_C"/>
    <property type="match status" value="1"/>
</dbReference>
<evidence type="ECO:0000256" key="3">
    <source>
        <dbReference type="ARBA" id="ARBA00010865"/>
    </source>
</evidence>
<keyword evidence="16" id="KW-0378">Hydrolase</keyword>
<dbReference type="GO" id="GO:0005524">
    <property type="term" value="F:ATP binding"/>
    <property type="evidence" value="ECO:0007669"/>
    <property type="project" value="UniProtKB-KW"/>
</dbReference>
<evidence type="ECO:0000256" key="8">
    <source>
        <dbReference type="ARBA" id="ARBA00022519"/>
    </source>
</evidence>
<dbReference type="GO" id="GO:0055085">
    <property type="term" value="P:transmembrane transport"/>
    <property type="evidence" value="ECO:0007669"/>
    <property type="project" value="InterPro"/>
</dbReference>
<dbReference type="PANTHER" id="PTHR45772:SF10">
    <property type="entry name" value="LIPOPOLYSACCHARIDE EXPORT SYSTEM ATP-BINDING PROTEIN LPTB"/>
    <property type="match status" value="1"/>
</dbReference>
<keyword evidence="5" id="KW-0813">Transport</keyword>
<evidence type="ECO:0000259" key="15">
    <source>
        <dbReference type="PROSITE" id="PS50893"/>
    </source>
</evidence>
<evidence type="ECO:0000313" key="17">
    <source>
        <dbReference type="Proteomes" id="UP000528322"/>
    </source>
</evidence>
<dbReference type="SUPFAM" id="SSF52540">
    <property type="entry name" value="P-loop containing nucleoside triphosphate hydrolases"/>
    <property type="match status" value="1"/>
</dbReference>
<comment type="similarity">
    <text evidence="3">Belongs to the ABC transporter superfamily. Outer membrane lipopolysaccharide export (TC 1.B.42) family.</text>
</comment>
<dbReference type="GO" id="GO:0016887">
    <property type="term" value="F:ATP hydrolysis activity"/>
    <property type="evidence" value="ECO:0007669"/>
    <property type="project" value="InterPro"/>
</dbReference>
<name>A0A7W8DG39_9BACT</name>
<dbReference type="PROSITE" id="PS50893">
    <property type="entry name" value="ABC_TRANSPORTER_2"/>
    <property type="match status" value="1"/>
</dbReference>
<dbReference type="NCBIfam" id="TIGR04406">
    <property type="entry name" value="LPS_export_lptB"/>
    <property type="match status" value="1"/>
</dbReference>
<evidence type="ECO:0000256" key="1">
    <source>
        <dbReference type="ARBA" id="ARBA00004496"/>
    </source>
</evidence>
<dbReference type="InterPro" id="IPR003439">
    <property type="entry name" value="ABC_transporter-like_ATP-bd"/>
</dbReference>
<dbReference type="InterPro" id="IPR030921">
    <property type="entry name" value="LPS_export_LptB"/>
</dbReference>
<evidence type="ECO:0000256" key="6">
    <source>
        <dbReference type="ARBA" id="ARBA00022475"/>
    </source>
</evidence>
<proteinExistence type="inferred from homology"/>
<evidence type="ECO:0000256" key="13">
    <source>
        <dbReference type="ARBA" id="ARBA00024818"/>
    </source>
</evidence>
<feature type="domain" description="ABC transporter" evidence="15">
    <location>
        <begin position="12"/>
        <end position="245"/>
    </location>
</feature>
<accession>A0A7W8DG39</accession>
<gene>
    <name evidence="16" type="ORF">HNR37_000303</name>
</gene>
<dbReference type="GO" id="GO:0005737">
    <property type="term" value="C:cytoplasm"/>
    <property type="evidence" value="ECO:0007669"/>
    <property type="project" value="UniProtKB-SubCell"/>
</dbReference>
<keyword evidence="7" id="KW-0963">Cytoplasm</keyword>
<dbReference type="SMART" id="SM00382">
    <property type="entry name" value="AAA"/>
    <property type="match status" value="1"/>
</dbReference>
<evidence type="ECO:0000256" key="2">
    <source>
        <dbReference type="ARBA" id="ARBA00004515"/>
    </source>
</evidence>
<keyword evidence="9" id="KW-0547">Nucleotide-binding</keyword>
<comment type="function">
    <text evidence="13">Part of the ABC transporter complex LptBFG involved in the translocation of lipopolysaccharide (LPS) from the inner membrane to the outer membrane. Probably responsible for energy coupling to the transport system.</text>
</comment>
<dbReference type="CDD" id="cd03218">
    <property type="entry name" value="ABC_YhbG"/>
    <property type="match status" value="1"/>
</dbReference>
<evidence type="ECO:0000256" key="10">
    <source>
        <dbReference type="ARBA" id="ARBA00022840"/>
    </source>
</evidence>
<dbReference type="InterPro" id="IPR027417">
    <property type="entry name" value="P-loop_NTPase"/>
</dbReference>
<evidence type="ECO:0000313" key="16">
    <source>
        <dbReference type="EMBL" id="MBB5021000.1"/>
    </source>
</evidence>
<evidence type="ECO:0000256" key="7">
    <source>
        <dbReference type="ARBA" id="ARBA00022490"/>
    </source>
</evidence>
<dbReference type="AlphaFoldDB" id="A0A7W8DG39"/>
<dbReference type="FunFam" id="3.40.50.300:FF:000151">
    <property type="entry name" value="Lipopolysaccharide ABC transporter ATP-binding protein"/>
    <property type="match status" value="1"/>
</dbReference>
<dbReference type="GO" id="GO:0043190">
    <property type="term" value="C:ATP-binding cassette (ABC) transporter complex"/>
    <property type="evidence" value="ECO:0007669"/>
    <property type="project" value="InterPro"/>
</dbReference>
<comment type="caution">
    <text evidence="16">The sequence shown here is derived from an EMBL/GenBank/DDBJ whole genome shotgun (WGS) entry which is preliminary data.</text>
</comment>
<dbReference type="PROSITE" id="PS00211">
    <property type="entry name" value="ABC_TRANSPORTER_1"/>
    <property type="match status" value="1"/>
</dbReference>
<dbReference type="InterPro" id="IPR017871">
    <property type="entry name" value="ABC_transporter-like_CS"/>
</dbReference>
<evidence type="ECO:0000256" key="12">
    <source>
        <dbReference type="ARBA" id="ARBA00023136"/>
    </source>
</evidence>
<keyword evidence="12" id="KW-0472">Membrane</keyword>